<sequence>MLFLMLILALSVNAQLNDKTNQEIKKSLADTLFGKEKKCPQTVKQEKNTTTASVQFDKLIINGNLTNINEHFKNLRVILQAEAHNTALMKRTGYRQCNSNKMMKNGKGKVCKSLFMKYLRQQPNWNIKVETKVLGNSLCLKDLSKLTEQEKTKLAQDLMSDTSNVKQDTLEQILAEF</sequence>
<protein>
    <submittedName>
        <fullName evidence="1">Uncharacterized protein</fullName>
    </submittedName>
</protein>
<dbReference type="eggNOG" id="ENOG502RD44">
    <property type="taxonomic scope" value="Eukaryota"/>
</dbReference>
<dbReference type="AlphaFoldDB" id="A0A175JS75"/>
<dbReference type="VEuPathDB" id="AmoebaDB:EHI8A_059220"/>
<name>A0A175JS75_ENTHI</name>
<dbReference type="VEuPathDB" id="AmoebaDB:EHI_189460"/>
<proteinExistence type="predicted"/>
<dbReference type="VEuPathDB" id="AmoebaDB:KM1_078100"/>
<organism evidence="1 2">
    <name type="scientific">Entamoeba histolytica</name>
    <dbReference type="NCBI Taxonomy" id="5759"/>
    <lineage>
        <taxon>Eukaryota</taxon>
        <taxon>Amoebozoa</taxon>
        <taxon>Evosea</taxon>
        <taxon>Archamoebae</taxon>
        <taxon>Mastigamoebida</taxon>
        <taxon>Entamoebidae</taxon>
        <taxon>Entamoeba</taxon>
    </lineage>
</organism>
<gene>
    <name evidence="1" type="ORF">CL6EHI_189460</name>
</gene>
<evidence type="ECO:0000313" key="2">
    <source>
        <dbReference type="Proteomes" id="UP000078387"/>
    </source>
</evidence>
<evidence type="ECO:0000313" key="1">
    <source>
        <dbReference type="EMBL" id="GAT96335.1"/>
    </source>
</evidence>
<comment type="caution">
    <text evidence="1">The sequence shown here is derived from an EMBL/GenBank/DDBJ whole genome shotgun (WGS) entry which is preliminary data.</text>
</comment>
<reference evidence="1 2" key="1">
    <citation type="submission" date="2016-05" db="EMBL/GenBank/DDBJ databases">
        <title>First whole genome sequencing of Entamoeba histolytica HM1:IMSS-clone-6.</title>
        <authorList>
            <person name="Mukherjee Avik.K."/>
            <person name="Izumyama S."/>
            <person name="Nakada-Tsukui K."/>
            <person name="Nozaki T."/>
        </authorList>
    </citation>
    <scope>NUCLEOTIDE SEQUENCE [LARGE SCALE GENOMIC DNA]</scope>
    <source>
        <strain evidence="1 2">HM1:IMSS clone 6</strain>
    </source>
</reference>
<dbReference type="VEuPathDB" id="AmoebaDB:EHI5A_083590"/>
<accession>A0A175JS75</accession>
<dbReference type="VEuPathDB" id="AmoebaDB:EHI7A_057680"/>
<dbReference type="EMBL" id="BDEQ01000001">
    <property type="protein sequence ID" value="GAT96335.1"/>
    <property type="molecule type" value="Genomic_DNA"/>
</dbReference>
<dbReference type="Proteomes" id="UP000078387">
    <property type="component" value="Unassembled WGS sequence"/>
</dbReference>